<reference evidence="5 6" key="1">
    <citation type="submission" date="2014-07" db="EMBL/GenBank/DDBJ databases">
        <title>Methanogenic archaea and the global carbon cycle.</title>
        <authorList>
            <person name="Henriksen J.R."/>
            <person name="Luke J."/>
            <person name="Reinhart S."/>
            <person name="Benedict M.N."/>
            <person name="Youngblut N.D."/>
            <person name="Metcalf M.E."/>
            <person name="Whitaker R.J."/>
            <person name="Metcalf W.W."/>
        </authorList>
    </citation>
    <scope>NUCLEOTIDE SEQUENCE [LARGE SCALE GENOMIC DNA]</scope>
    <source>
        <strain evidence="5 6">MS</strain>
    </source>
</reference>
<evidence type="ECO:0000313" key="6">
    <source>
        <dbReference type="Proteomes" id="UP000033033"/>
    </source>
</evidence>
<feature type="binding site" evidence="4">
    <location>
        <begin position="8"/>
        <end position="15"/>
    </location>
    <ligand>
        <name>ATP</name>
        <dbReference type="ChEBI" id="CHEBI:30616"/>
    </ligand>
</feature>
<evidence type="ECO:0000256" key="1">
    <source>
        <dbReference type="ARBA" id="ARBA00022741"/>
    </source>
</evidence>
<dbReference type="InterPro" id="IPR027417">
    <property type="entry name" value="P-loop_NTPase"/>
</dbReference>
<dbReference type="CDD" id="cd19482">
    <property type="entry name" value="RecA-like_Thep1"/>
    <property type="match status" value="1"/>
</dbReference>
<evidence type="ECO:0000256" key="2">
    <source>
        <dbReference type="ARBA" id="ARBA00022801"/>
    </source>
</evidence>
<accession>A0A0E3QV95</accession>
<dbReference type="PATRIC" id="fig|1434108.4.peg.1922"/>
<dbReference type="GO" id="GO:0005524">
    <property type="term" value="F:ATP binding"/>
    <property type="evidence" value="ECO:0007669"/>
    <property type="project" value="UniProtKB-UniRule"/>
</dbReference>
<dbReference type="Pfam" id="PF03266">
    <property type="entry name" value="NTPase_1"/>
    <property type="match status" value="1"/>
</dbReference>
<protein>
    <recommendedName>
        <fullName evidence="4">Nucleoside-triphosphatase MSBRM_1532</fullName>
        <shortName evidence="4">NTPase</shortName>
        <ecNumber evidence="4">3.6.1.15</ecNumber>
    </recommendedName>
    <alternativeName>
        <fullName evidence="4">Nucleoside triphosphate phosphohydrolase</fullName>
    </alternativeName>
</protein>
<gene>
    <name evidence="5" type="ORF">MSBRM_1532</name>
</gene>
<evidence type="ECO:0000313" key="5">
    <source>
        <dbReference type="EMBL" id="AKB54530.1"/>
    </source>
</evidence>
<dbReference type="EC" id="3.6.1.15" evidence="4"/>
<dbReference type="KEGG" id="mby:MSBRM_1532"/>
<evidence type="ECO:0000256" key="3">
    <source>
        <dbReference type="ARBA" id="ARBA00022840"/>
    </source>
</evidence>
<comment type="catalytic activity">
    <reaction evidence="4">
        <text>a ribonucleoside 5'-triphosphate + H2O = a ribonucleoside 5'-diphosphate + phosphate + H(+)</text>
        <dbReference type="Rhea" id="RHEA:23680"/>
        <dbReference type="ChEBI" id="CHEBI:15377"/>
        <dbReference type="ChEBI" id="CHEBI:15378"/>
        <dbReference type="ChEBI" id="CHEBI:43474"/>
        <dbReference type="ChEBI" id="CHEBI:57930"/>
        <dbReference type="ChEBI" id="CHEBI:61557"/>
        <dbReference type="EC" id="3.6.1.15"/>
    </reaction>
</comment>
<dbReference type="NCBIfam" id="NF010248">
    <property type="entry name" value="PRK13695.1"/>
    <property type="match status" value="1"/>
</dbReference>
<sequence length="174" mass="19020">MLKIAVTGSPGIGKSTVVAKAAEKLANQPGFKIGGIQTAEIRKEGRREGFSIMDLATGKTGVLGSIRGSGPRVGKYHVNLEDLEKIGANALRSALECDLIVIDEVGPMELKSEAFVSAVEVVLESDKPVLAVLHRSSSHHLVQRMRKEFEVLMVNEENRDELPEIIFARLRYKN</sequence>
<dbReference type="GeneID" id="24844782"/>
<dbReference type="PANTHER" id="PTHR43146:SF1">
    <property type="entry name" value="CANCER-RELATED NUCLEOSIDE-TRIPHOSPHATASE"/>
    <property type="match status" value="1"/>
</dbReference>
<keyword evidence="3 4" id="KW-0067">ATP-binding</keyword>
<keyword evidence="2 4" id="KW-0378">Hydrolase</keyword>
<proteinExistence type="inferred from homology"/>
<dbReference type="Proteomes" id="UP000033033">
    <property type="component" value="Chromosome"/>
</dbReference>
<dbReference type="HAMAP" id="MF_00796">
    <property type="entry name" value="NTPase_1"/>
    <property type="match status" value="1"/>
</dbReference>
<dbReference type="STRING" id="1434108.MSBRM_1532"/>
<dbReference type="AlphaFoldDB" id="A0A0E3QV95"/>
<dbReference type="GO" id="GO:0017111">
    <property type="term" value="F:ribonucleoside triphosphate phosphatase activity"/>
    <property type="evidence" value="ECO:0007669"/>
    <property type="project" value="UniProtKB-UniRule"/>
</dbReference>
<feature type="binding site" evidence="4">
    <location>
        <begin position="99"/>
        <end position="106"/>
    </location>
    <ligand>
        <name>ATP</name>
        <dbReference type="ChEBI" id="CHEBI:30616"/>
    </ligand>
</feature>
<comment type="function">
    <text evidence="4">Has nucleotide phosphatase activity towards ATP, GTP, CTP, TTP and UTP. May hydrolyze nucleoside diphosphates with lower efficiency.</text>
</comment>
<dbReference type="SUPFAM" id="SSF52540">
    <property type="entry name" value="P-loop containing nucleoside triphosphate hydrolases"/>
    <property type="match status" value="1"/>
</dbReference>
<evidence type="ECO:0000256" key="4">
    <source>
        <dbReference type="HAMAP-Rule" id="MF_00796"/>
    </source>
</evidence>
<dbReference type="PANTHER" id="PTHR43146">
    <property type="entry name" value="CANCER-RELATED NUCLEOSIDE-TRIPHOSPHATASE"/>
    <property type="match status" value="1"/>
</dbReference>
<name>A0A0E3QV95_METBA</name>
<dbReference type="HOGENOM" id="CLU_103145_1_1_2"/>
<dbReference type="EMBL" id="CP009528">
    <property type="protein sequence ID" value="AKB54530.1"/>
    <property type="molecule type" value="Genomic_DNA"/>
</dbReference>
<dbReference type="Gene3D" id="3.40.50.300">
    <property type="entry name" value="P-loop containing nucleotide triphosphate hydrolases"/>
    <property type="match status" value="1"/>
</dbReference>
<organism evidence="5 6">
    <name type="scientific">Methanosarcina barkeri MS</name>
    <dbReference type="NCBI Taxonomy" id="1434108"/>
    <lineage>
        <taxon>Archaea</taxon>
        <taxon>Methanobacteriati</taxon>
        <taxon>Methanobacteriota</taxon>
        <taxon>Stenosarchaea group</taxon>
        <taxon>Methanomicrobia</taxon>
        <taxon>Methanosarcinales</taxon>
        <taxon>Methanosarcinaceae</taxon>
        <taxon>Methanosarcina</taxon>
    </lineage>
</organism>
<keyword evidence="6" id="KW-1185">Reference proteome</keyword>
<dbReference type="InterPro" id="IPR004948">
    <property type="entry name" value="Nuc-triphosphatase_THEP1"/>
</dbReference>
<keyword evidence="1 4" id="KW-0547">Nucleotide-binding</keyword>
<dbReference type="RefSeq" id="WP_048155335.1">
    <property type="nucleotide sequence ID" value="NZ_CP009528.1"/>
</dbReference>
<comment type="similarity">
    <text evidence="4">Belongs to the THEP1 NTPase family.</text>
</comment>